<feature type="domain" description="DNA/RNA non-specific endonuclease/pyrophosphatase/phosphodiesterase" evidence="12">
    <location>
        <begin position="72"/>
        <end position="266"/>
    </location>
</feature>
<dbReference type="KEGG" id="sbu:SpiBuddy_2259"/>
<comment type="cofactor">
    <cofactor evidence="1 10">
        <name>Mg(2+)</name>
        <dbReference type="ChEBI" id="CHEBI:18420"/>
    </cofactor>
</comment>
<dbReference type="GO" id="GO:0046872">
    <property type="term" value="F:metal ion binding"/>
    <property type="evidence" value="ECO:0007669"/>
    <property type="project" value="UniProtKB-KW"/>
</dbReference>
<evidence type="ECO:0000259" key="12">
    <source>
        <dbReference type="SMART" id="SM00892"/>
    </source>
</evidence>
<evidence type="ECO:0000256" key="5">
    <source>
        <dbReference type="ARBA" id="ARBA00022759"/>
    </source>
</evidence>
<keyword evidence="5 10" id="KW-0255">Endonuclease</keyword>
<dbReference type="Gene3D" id="3.40.570.10">
    <property type="entry name" value="Extracellular Endonuclease, subunit A"/>
    <property type="match status" value="1"/>
</dbReference>
<proteinExistence type="inferred from homology"/>
<dbReference type="InterPro" id="IPR040255">
    <property type="entry name" value="Non-specific_endonuclease"/>
</dbReference>
<dbReference type="InterPro" id="IPR001604">
    <property type="entry name" value="Endo_G_ENPP1-like_dom"/>
</dbReference>
<dbReference type="InterPro" id="IPR044925">
    <property type="entry name" value="His-Me_finger_sf"/>
</dbReference>
<keyword evidence="6 10" id="KW-0378">Hydrolase</keyword>
<keyword evidence="7" id="KW-0460">Magnesium</keyword>
<dbReference type="CDD" id="cd00091">
    <property type="entry name" value="NUC"/>
    <property type="match status" value="1"/>
</dbReference>
<sequence>MAKQKRLRHLEKQAGKAKKKGKRLLILLAILLVLWILTLIFAPSEQPSVASTSTYVQDLELPLYQGGDLVVSHPGYTLLYDEEHEQPRWVAYHLSREELYGSYDRGDDFRVDPSILSGSATLDDYRGSGYDRGHLIPAADLSWSEEAMSGSFYLSNMSPQVGDFNRGIWSKLEATVRNFADTEGAVYVVTGPVLTDGPYKTIGKNKVSIPNAYYKVVLDYQQPEYKAIGFVLPNEGSKKDLEKFALSIDEVEELTGIDFFHRLKDAEEAKLEESVDATLWDFSQFSASAKDREAFQAGNLPAKAHEKPTGIYAFAKGTLSTILYVVKHETVNIIELFIPKTTLKEVVPFLY</sequence>
<dbReference type="HOGENOM" id="CLU_055174_2_0_12"/>
<feature type="active site" description="Proton acceptor" evidence="8">
    <location>
        <position position="134"/>
    </location>
</feature>
<evidence type="ECO:0000256" key="8">
    <source>
        <dbReference type="PIRSR" id="PIRSR640255-1"/>
    </source>
</evidence>
<dbReference type="PANTHER" id="PTHR13966:SF5">
    <property type="entry name" value="ENDONUCLEASE G, MITOCHONDRIAL"/>
    <property type="match status" value="1"/>
</dbReference>
<dbReference type="GO" id="GO:0003676">
    <property type="term" value="F:nucleic acid binding"/>
    <property type="evidence" value="ECO:0007669"/>
    <property type="project" value="InterPro"/>
</dbReference>
<feature type="binding site" evidence="9">
    <location>
        <position position="165"/>
    </location>
    <ligand>
        <name>Mg(2+)</name>
        <dbReference type="ChEBI" id="CHEBI:18420"/>
        <note>catalytic</note>
    </ligand>
</feature>
<evidence type="ECO:0000256" key="9">
    <source>
        <dbReference type="PIRSR" id="PIRSR640255-2"/>
    </source>
</evidence>
<evidence type="ECO:0000256" key="6">
    <source>
        <dbReference type="ARBA" id="ARBA00022801"/>
    </source>
</evidence>
<dbReference type="SMART" id="SM00477">
    <property type="entry name" value="NUC"/>
    <property type="match status" value="1"/>
</dbReference>
<evidence type="ECO:0000313" key="14">
    <source>
        <dbReference type="Proteomes" id="UP000008466"/>
    </source>
</evidence>
<evidence type="ECO:0000259" key="11">
    <source>
        <dbReference type="SMART" id="SM00477"/>
    </source>
</evidence>
<gene>
    <name evidence="13" type="ordered locus">SpiBuddy_2259</name>
</gene>
<dbReference type="PROSITE" id="PS01070">
    <property type="entry name" value="NUCLEASE_NON_SPEC"/>
    <property type="match status" value="1"/>
</dbReference>
<evidence type="ECO:0000313" key="13">
    <source>
        <dbReference type="EMBL" id="ADY14078.1"/>
    </source>
</evidence>
<evidence type="ECO:0000256" key="2">
    <source>
        <dbReference type="ARBA" id="ARBA00010052"/>
    </source>
</evidence>
<keyword evidence="14" id="KW-1185">Reference proteome</keyword>
<dbReference type="Pfam" id="PF01223">
    <property type="entry name" value="Endonuclease_NS"/>
    <property type="match status" value="1"/>
</dbReference>
<reference evidence="14" key="1">
    <citation type="submission" date="2011-02" db="EMBL/GenBank/DDBJ databases">
        <title>Complete sequence of Spirochaeta sp. Buddy.</title>
        <authorList>
            <person name="Lucas S."/>
            <person name="Copeland A."/>
            <person name="Lapidus A."/>
            <person name="Cheng J.-F."/>
            <person name="Goodwin L."/>
            <person name="Pitluck S."/>
            <person name="Zeytun A."/>
            <person name="Detter J.C."/>
            <person name="Han C."/>
            <person name="Tapia R."/>
            <person name="Land M."/>
            <person name="Hauser L."/>
            <person name="Kyrpides N."/>
            <person name="Ivanova N."/>
            <person name="Mikhailova N."/>
            <person name="Pagani I."/>
            <person name="Ritalahti K.M."/>
            <person name="Loeffler F.E."/>
            <person name="Woyke T."/>
        </authorList>
    </citation>
    <scope>NUCLEOTIDE SEQUENCE [LARGE SCALE GENOMIC DNA]</scope>
    <source>
        <strain evidence="14">ATCC BAA-1886 / DSM 22777 / Buddy</strain>
    </source>
</reference>
<name>F0RSG5_SPHGB</name>
<dbReference type="InterPro" id="IPR018524">
    <property type="entry name" value="DNA/RNA_endonuclease_AS"/>
</dbReference>
<dbReference type="SMART" id="SM00892">
    <property type="entry name" value="Endonuclease_NS"/>
    <property type="match status" value="1"/>
</dbReference>
<accession>F0RSG5</accession>
<organism evidence="13 14">
    <name type="scientific">Sphaerochaeta globosa (strain ATCC BAA-1886 / DSM 22777 / Buddy)</name>
    <name type="common">Spirochaeta sp. (strain Buddy)</name>
    <dbReference type="NCBI Taxonomy" id="158189"/>
    <lineage>
        <taxon>Bacteria</taxon>
        <taxon>Pseudomonadati</taxon>
        <taxon>Spirochaetota</taxon>
        <taxon>Spirochaetia</taxon>
        <taxon>Spirochaetales</taxon>
        <taxon>Sphaerochaetaceae</taxon>
        <taxon>Sphaerochaeta</taxon>
    </lineage>
</organism>
<dbReference type="Proteomes" id="UP000008466">
    <property type="component" value="Chromosome"/>
</dbReference>
<feature type="domain" description="ENPP1-3/EXOG-like endonuclease/phosphodiesterase" evidence="11">
    <location>
        <begin position="73"/>
        <end position="266"/>
    </location>
</feature>
<dbReference type="InterPro" id="IPR044929">
    <property type="entry name" value="DNA/RNA_non-sp_Endonuclease_sf"/>
</dbReference>
<dbReference type="SUPFAM" id="SSF54060">
    <property type="entry name" value="His-Me finger endonucleases"/>
    <property type="match status" value="1"/>
</dbReference>
<evidence type="ECO:0000256" key="7">
    <source>
        <dbReference type="ARBA" id="ARBA00022842"/>
    </source>
</evidence>
<dbReference type="GO" id="GO:0004519">
    <property type="term" value="F:endonuclease activity"/>
    <property type="evidence" value="ECO:0007669"/>
    <property type="project" value="UniProtKB-UniRule"/>
</dbReference>
<keyword evidence="4 9" id="KW-0479">Metal-binding</keyword>
<dbReference type="EMBL" id="CP002541">
    <property type="protein sequence ID" value="ADY14078.1"/>
    <property type="molecule type" value="Genomic_DNA"/>
</dbReference>
<evidence type="ECO:0000256" key="3">
    <source>
        <dbReference type="ARBA" id="ARBA00022722"/>
    </source>
</evidence>
<dbReference type="PANTHER" id="PTHR13966">
    <property type="entry name" value="ENDONUCLEASE RELATED"/>
    <property type="match status" value="1"/>
</dbReference>
<dbReference type="InterPro" id="IPR020821">
    <property type="entry name" value="ENPP1-3/EXOG-like_nuc-like"/>
</dbReference>
<dbReference type="eggNOG" id="COG1864">
    <property type="taxonomic scope" value="Bacteria"/>
</dbReference>
<dbReference type="GO" id="GO:0016787">
    <property type="term" value="F:hydrolase activity"/>
    <property type="evidence" value="ECO:0007669"/>
    <property type="project" value="UniProtKB-KW"/>
</dbReference>
<evidence type="ECO:0000256" key="4">
    <source>
        <dbReference type="ARBA" id="ARBA00022723"/>
    </source>
</evidence>
<dbReference type="EC" id="3.1.30.-" evidence="10"/>
<dbReference type="AlphaFoldDB" id="F0RSG5"/>
<dbReference type="STRING" id="158189.SpiBuddy_2259"/>
<dbReference type="OrthoDB" id="9770276at2"/>
<dbReference type="RefSeq" id="WP_013607927.1">
    <property type="nucleotide sequence ID" value="NC_015152.1"/>
</dbReference>
<protein>
    <recommendedName>
        <fullName evidence="10">Endonuclease</fullName>
        <ecNumber evidence="10">3.1.30.-</ecNumber>
    </recommendedName>
</protein>
<evidence type="ECO:0000256" key="1">
    <source>
        <dbReference type="ARBA" id="ARBA00001946"/>
    </source>
</evidence>
<comment type="similarity">
    <text evidence="2 10">Belongs to the DNA/RNA non-specific endonuclease family.</text>
</comment>
<evidence type="ECO:0000256" key="10">
    <source>
        <dbReference type="RuleBase" id="RU366055"/>
    </source>
</evidence>
<keyword evidence="3 10" id="KW-0540">Nuclease</keyword>